<keyword evidence="6" id="KW-0967">Endosome</keyword>
<feature type="compositionally biased region" description="Low complexity" evidence="12">
    <location>
        <begin position="1070"/>
        <end position="1083"/>
    </location>
</feature>
<dbReference type="AlphaFoldDB" id="A0AAN6WDX5"/>
<dbReference type="Proteomes" id="UP001302321">
    <property type="component" value="Unassembled WGS sequence"/>
</dbReference>
<feature type="compositionally biased region" description="Polar residues" evidence="12">
    <location>
        <begin position="722"/>
        <end position="735"/>
    </location>
</feature>
<evidence type="ECO:0000259" key="14">
    <source>
        <dbReference type="PROSITE" id="PS50031"/>
    </source>
</evidence>
<dbReference type="GO" id="GO:0010008">
    <property type="term" value="C:endosome membrane"/>
    <property type="evidence" value="ECO:0007669"/>
    <property type="project" value="UniProtKB-SubCell"/>
</dbReference>
<feature type="compositionally biased region" description="Low complexity" evidence="12">
    <location>
        <begin position="936"/>
        <end position="953"/>
    </location>
</feature>
<reference evidence="16" key="1">
    <citation type="journal article" date="2023" name="Mol. Phylogenet. Evol.">
        <title>Genome-scale phylogeny and comparative genomics of the fungal order Sordariales.</title>
        <authorList>
            <person name="Hensen N."/>
            <person name="Bonometti L."/>
            <person name="Westerberg I."/>
            <person name="Brannstrom I.O."/>
            <person name="Guillou S."/>
            <person name="Cros-Aarteil S."/>
            <person name="Calhoun S."/>
            <person name="Haridas S."/>
            <person name="Kuo A."/>
            <person name="Mondo S."/>
            <person name="Pangilinan J."/>
            <person name="Riley R."/>
            <person name="LaButti K."/>
            <person name="Andreopoulos B."/>
            <person name="Lipzen A."/>
            <person name="Chen C."/>
            <person name="Yan M."/>
            <person name="Daum C."/>
            <person name="Ng V."/>
            <person name="Clum A."/>
            <person name="Steindorff A."/>
            <person name="Ohm R.A."/>
            <person name="Martin F."/>
            <person name="Silar P."/>
            <person name="Natvig D.O."/>
            <person name="Lalanne C."/>
            <person name="Gautier V."/>
            <person name="Ament-Velasquez S.L."/>
            <person name="Kruys A."/>
            <person name="Hutchinson M.I."/>
            <person name="Powell A.J."/>
            <person name="Barry K."/>
            <person name="Miller A.N."/>
            <person name="Grigoriev I.V."/>
            <person name="Debuchy R."/>
            <person name="Gladieux P."/>
            <person name="Hiltunen Thoren M."/>
            <person name="Johannesson H."/>
        </authorList>
    </citation>
    <scope>NUCLEOTIDE SEQUENCE</scope>
    <source>
        <strain evidence="16">CBS 892.96</strain>
    </source>
</reference>
<feature type="compositionally biased region" description="Basic and acidic residues" evidence="12">
    <location>
        <begin position="684"/>
        <end position="705"/>
    </location>
</feature>
<proteinExistence type="predicted"/>
<dbReference type="InterPro" id="IPR000261">
    <property type="entry name" value="EH_dom"/>
</dbReference>
<reference evidence="16" key="2">
    <citation type="submission" date="2023-05" db="EMBL/GenBank/DDBJ databases">
        <authorList>
            <consortium name="Lawrence Berkeley National Laboratory"/>
            <person name="Steindorff A."/>
            <person name="Hensen N."/>
            <person name="Bonometti L."/>
            <person name="Westerberg I."/>
            <person name="Brannstrom I.O."/>
            <person name="Guillou S."/>
            <person name="Cros-Aarteil S."/>
            <person name="Calhoun S."/>
            <person name="Haridas S."/>
            <person name="Kuo A."/>
            <person name="Mondo S."/>
            <person name="Pangilinan J."/>
            <person name="Riley R."/>
            <person name="Labutti K."/>
            <person name="Andreopoulos B."/>
            <person name="Lipzen A."/>
            <person name="Chen C."/>
            <person name="Yanf M."/>
            <person name="Daum C."/>
            <person name="Ng V."/>
            <person name="Clum A."/>
            <person name="Ohm R."/>
            <person name="Martin F."/>
            <person name="Silar P."/>
            <person name="Natvig D."/>
            <person name="Lalanne C."/>
            <person name="Gautier V."/>
            <person name="Ament-Velasquez S.L."/>
            <person name="Kruys A."/>
            <person name="Hutchinson M.I."/>
            <person name="Powell A.J."/>
            <person name="Barry K."/>
            <person name="Miller A.N."/>
            <person name="Grigoriev I.V."/>
            <person name="Debuchy R."/>
            <person name="Gladieux P."/>
            <person name="Thoren M.H."/>
            <person name="Johannesson H."/>
        </authorList>
    </citation>
    <scope>NUCLEOTIDE SEQUENCE</scope>
    <source>
        <strain evidence="16">CBS 892.96</strain>
    </source>
</reference>
<feature type="region of interest" description="Disordered" evidence="12">
    <location>
        <begin position="401"/>
        <end position="522"/>
    </location>
</feature>
<feature type="domain" description="EH" evidence="14">
    <location>
        <begin position="298"/>
        <end position="390"/>
    </location>
</feature>
<evidence type="ECO:0000256" key="5">
    <source>
        <dbReference type="ARBA" id="ARBA00022583"/>
    </source>
</evidence>
<feature type="domain" description="EH" evidence="14">
    <location>
        <begin position="146"/>
        <end position="237"/>
    </location>
</feature>
<dbReference type="SUPFAM" id="SSF46934">
    <property type="entry name" value="UBA-like"/>
    <property type="match status" value="1"/>
</dbReference>
<dbReference type="Gene3D" id="1.10.238.10">
    <property type="entry name" value="EF-hand"/>
    <property type="match status" value="3"/>
</dbReference>
<dbReference type="InterPro" id="IPR009060">
    <property type="entry name" value="UBA-like_sf"/>
</dbReference>
<evidence type="ECO:0000256" key="4">
    <source>
        <dbReference type="ARBA" id="ARBA00011159"/>
    </source>
</evidence>
<dbReference type="GO" id="GO:0005509">
    <property type="term" value="F:calcium ion binding"/>
    <property type="evidence" value="ECO:0007669"/>
    <property type="project" value="InterPro"/>
</dbReference>
<dbReference type="PANTHER" id="PTHR11216">
    <property type="entry name" value="EH DOMAIN"/>
    <property type="match status" value="1"/>
</dbReference>
<evidence type="ECO:0000256" key="3">
    <source>
        <dbReference type="ARBA" id="ARBA00004413"/>
    </source>
</evidence>
<evidence type="ECO:0000256" key="6">
    <source>
        <dbReference type="ARBA" id="ARBA00022753"/>
    </source>
</evidence>
<feature type="compositionally biased region" description="Low complexity" evidence="12">
    <location>
        <begin position="1013"/>
        <end position="1029"/>
    </location>
</feature>
<comment type="subunit">
    <text evidence="4">Component of the PAN1 actin cytoskeleton-regulatory complex.</text>
</comment>
<dbReference type="GO" id="GO:0003779">
    <property type="term" value="F:actin binding"/>
    <property type="evidence" value="ECO:0007669"/>
    <property type="project" value="UniProtKB-KW"/>
</dbReference>
<dbReference type="InterPro" id="IPR011992">
    <property type="entry name" value="EF-hand-dom_pair"/>
</dbReference>
<evidence type="ECO:0000313" key="17">
    <source>
        <dbReference type="Proteomes" id="UP001302321"/>
    </source>
</evidence>
<feature type="region of interest" description="Disordered" evidence="12">
    <location>
        <begin position="241"/>
        <end position="269"/>
    </location>
</feature>
<dbReference type="PROSITE" id="PS50222">
    <property type="entry name" value="EF_HAND_2"/>
    <property type="match status" value="1"/>
</dbReference>
<feature type="domain" description="EH" evidence="14">
    <location>
        <begin position="22"/>
        <end position="98"/>
    </location>
</feature>
<feature type="compositionally biased region" description="Polar residues" evidence="12">
    <location>
        <begin position="893"/>
        <end position="914"/>
    </location>
</feature>
<keyword evidence="8" id="KW-0009">Actin-binding</keyword>
<sequence>MAESSSAAADAGAPNLNLTPEEKRVYGQLFRAADTENVGVVTGEVAVKFFEKTRLDSRVLGEIWQIADKENRGFLTPAGFGIVLRLIGHAQAGREPTPELALQQGPIPRFDGFTPTPAPIPPPTALQAQATGAPGPIRIPPLTPEKVAQYAGLFERQPLQAGGMLPGDQAKQIFEKSGLPNEVLGRIWMLADTEQRGALVLTEFVIAMHLLSSMKTGALRGLPNILPAALYEAATRRAPLGASVSRQQSPTTATPPISAVPRQLTGPAPLQQMRTGSPLGRPPIVAQTTGEWLVTPQDKTRFDLLYEELDKTKKGFITGEEAVGFFSQSNLSEDALAQIWDLADINSAGRLTRDEFAVAMYLIRQQRTKPGAHTLPTTLPANLIPPSMRAQAVRPLTATGASAFDAPPRPQPKPSALEDLFGLDDPQPPAPTQVALATGGSAGGDPFATSISPPAPASPARPSPSTSTFKPFVPSSSFGRGLTTQPTGGSNASAAGSVTNLPTRPPAPSFEDDLLGDTEPEVSKNLSSETTELANLSNQIGSLTKQVQDVQGQRAATQNELSQASTQKKNFEQRLAQLRAMYEKEAQDVRSLETQLIASKNETKKLQTEFAMIDASYQDIQNQHRTVVAALQADQQENASLKERIRTVNAEIAQLKPQVEKLKSEARQQKGLVAINKKQLATNEAERDKLKTEVEDLTKSSEELARQANSSSPGLAQVGSPALSTTSANNPFFRRTGSTDITGAFASPPIRSFSNQSFDDVFGPSLHVRDTSTPPPAATAIPAQFTGTSTGSGSFATPGSSSPNVSRQVNLATDSPTVPEPRQINSAFLPFPEPTDSLSTSRQASPALSRTETNQESQPIRAASPIEALKTGQSFASGSGSDRPRAPSVASDKPSNVFGSASEETVQRPATSGNVDPFAVDQQKAKEDFESAFASFKQAKAAAPSSSADTAKAFSTFNNEFPPISELERDDESDTESERGGFDDDFAPVSPLSKAVEKSIESRSASPTITTKSAPDAAAAAGSSQSPAPEQHAASEKPAAAAATTASSTNLTKLSSSNVDDIFGLALAPQPAAAAVTAPAPKGAFDDLDDDFEGLEDAKEGSADDEFANISRSGLDDFNPVFDSSPPPSQPKSDSAATSGAFGGESSFDFASLSTTSVANSTAGPASTSGTGKAKGDAHDWDAIFAGLDETPTASSVTLASGNDNAKEGPARPAPGRALTEEGEHDDPTLKNLTSMGYSRTDALAALEKYDYNLERVSSKTKTGFPSQNRRVRT</sequence>
<dbReference type="GO" id="GO:0030479">
    <property type="term" value="C:actin cortical patch"/>
    <property type="evidence" value="ECO:0007669"/>
    <property type="project" value="UniProtKB-SubCell"/>
</dbReference>
<keyword evidence="9" id="KW-0206">Cytoskeleton</keyword>
<comment type="caution">
    <text evidence="16">The sequence shown here is derived from an EMBL/GenBank/DDBJ whole genome shotgun (WGS) entry which is preliminary data.</text>
</comment>
<dbReference type="PANTHER" id="PTHR11216:SF170">
    <property type="entry name" value="DYNAMIN ASSOCIATED PROTEIN 160, ISOFORM D"/>
    <property type="match status" value="1"/>
</dbReference>
<feature type="compositionally biased region" description="Pro residues" evidence="12">
    <location>
        <begin position="453"/>
        <end position="462"/>
    </location>
</feature>
<gene>
    <name evidence="16" type="ORF">QBC36DRAFT_288206</name>
</gene>
<dbReference type="EMBL" id="MU866130">
    <property type="protein sequence ID" value="KAK4178797.1"/>
    <property type="molecule type" value="Genomic_DNA"/>
</dbReference>
<feature type="region of interest" description="Disordered" evidence="12">
    <location>
        <begin position="1070"/>
        <end position="1141"/>
    </location>
</feature>
<evidence type="ECO:0000256" key="12">
    <source>
        <dbReference type="SAM" id="MobiDB-lite"/>
    </source>
</evidence>
<feature type="region of interest" description="Disordered" evidence="12">
    <location>
        <begin position="684"/>
        <end position="735"/>
    </location>
</feature>
<dbReference type="Pfam" id="PF12763">
    <property type="entry name" value="EH"/>
    <property type="match status" value="3"/>
</dbReference>
<feature type="compositionally biased region" description="Polar residues" evidence="12">
    <location>
        <begin position="804"/>
        <end position="816"/>
    </location>
</feature>
<feature type="region of interest" description="Disordered" evidence="12">
    <location>
        <begin position="1194"/>
        <end position="1234"/>
    </location>
</feature>
<feature type="region of interest" description="Disordered" evidence="12">
    <location>
        <begin position="1156"/>
        <end position="1177"/>
    </location>
</feature>
<dbReference type="InterPro" id="IPR002048">
    <property type="entry name" value="EF_hand_dom"/>
</dbReference>
<feature type="compositionally biased region" description="Polar residues" evidence="12">
    <location>
        <begin position="244"/>
        <end position="255"/>
    </location>
</feature>
<feature type="region of interest" description="Disordered" evidence="12">
    <location>
        <begin position="936"/>
        <end position="1053"/>
    </location>
</feature>
<feature type="compositionally biased region" description="Polar residues" evidence="12">
    <location>
        <begin position="836"/>
        <end position="858"/>
    </location>
</feature>
<protein>
    <recommendedName>
        <fullName evidence="18">Calcium-binding protein</fullName>
    </recommendedName>
</protein>
<dbReference type="Gene3D" id="1.10.287.1490">
    <property type="match status" value="1"/>
</dbReference>
<dbReference type="SMART" id="SM00027">
    <property type="entry name" value="EH"/>
    <property type="match status" value="3"/>
</dbReference>
<evidence type="ECO:0000259" key="15">
    <source>
        <dbReference type="PROSITE" id="PS50222"/>
    </source>
</evidence>
<dbReference type="CDD" id="cd14270">
    <property type="entry name" value="UBA"/>
    <property type="match status" value="1"/>
</dbReference>
<keyword evidence="9" id="KW-0963">Cytoplasm</keyword>
<dbReference type="SUPFAM" id="SSF47473">
    <property type="entry name" value="EF-hand"/>
    <property type="match status" value="3"/>
</dbReference>
<dbReference type="CDD" id="cd00052">
    <property type="entry name" value="EH"/>
    <property type="match status" value="3"/>
</dbReference>
<feature type="compositionally biased region" description="Basic and acidic residues" evidence="12">
    <location>
        <begin position="1219"/>
        <end position="1229"/>
    </location>
</feature>
<feature type="compositionally biased region" description="Polar residues" evidence="12">
    <location>
        <begin position="1156"/>
        <end position="1171"/>
    </location>
</feature>
<evidence type="ECO:0000256" key="10">
    <source>
        <dbReference type="ARBA" id="ARBA00025194"/>
    </source>
</evidence>
<feature type="compositionally biased region" description="Acidic residues" evidence="12">
    <location>
        <begin position="510"/>
        <end position="520"/>
    </location>
</feature>
<feature type="region of interest" description="Disordered" evidence="12">
    <location>
        <begin position="788"/>
        <end position="923"/>
    </location>
</feature>
<dbReference type="SMART" id="SM00054">
    <property type="entry name" value="EFh"/>
    <property type="match status" value="4"/>
</dbReference>
<evidence type="ECO:0000313" key="16">
    <source>
        <dbReference type="EMBL" id="KAK4178797.1"/>
    </source>
</evidence>
<feature type="compositionally biased region" description="Polar residues" evidence="12">
    <location>
        <begin position="871"/>
        <end position="880"/>
    </location>
</feature>
<feature type="compositionally biased region" description="Polar residues" evidence="12">
    <location>
        <begin position="1194"/>
        <end position="1204"/>
    </location>
</feature>
<feature type="compositionally biased region" description="Polar residues" evidence="12">
    <location>
        <begin position="474"/>
        <end position="502"/>
    </location>
</feature>
<comment type="subcellular location">
    <subcellularLocation>
        <location evidence="3">Cell membrane</location>
        <topology evidence="3">Peripheral membrane protein</topology>
        <orientation evidence="3">Cytoplasmic side</orientation>
    </subcellularLocation>
    <subcellularLocation>
        <location evidence="2">Cytoplasm</location>
        <location evidence="2">Cytoskeleton</location>
        <location evidence="2">Actin patch</location>
    </subcellularLocation>
    <subcellularLocation>
        <location evidence="1">Endosome membrane</location>
        <topology evidence="1">Peripheral membrane protein</topology>
        <orientation evidence="1">Cytoplasmic side</orientation>
    </subcellularLocation>
</comment>
<feature type="compositionally biased region" description="Low complexity" evidence="12">
    <location>
        <begin position="1036"/>
        <end position="1053"/>
    </location>
</feature>
<name>A0AAN6WDX5_9PEZI</name>
<comment type="function">
    <text evidence="10">Component of the PAN1 actin cytoskeleton-regulatory complex required for the internalization of endosomes during actin-coupled endocytosis. The complex links the site of endocytosis to the cell membrane-associated actin cytoskeleton. Mediates uptake of external molecules and vacuolar degradation of plasma membrane proteins. Plays a role in the proper organization of the cell membrane-associated actin cytoskeleton and promotes its destabilization.</text>
</comment>
<keyword evidence="7 11" id="KW-0175">Coiled coil</keyword>
<evidence type="ECO:0000259" key="13">
    <source>
        <dbReference type="PROSITE" id="PS50030"/>
    </source>
</evidence>
<evidence type="ECO:0000256" key="2">
    <source>
        <dbReference type="ARBA" id="ARBA00004134"/>
    </source>
</evidence>
<evidence type="ECO:0000256" key="1">
    <source>
        <dbReference type="ARBA" id="ARBA00004125"/>
    </source>
</evidence>
<feature type="coiled-coil region" evidence="11">
    <location>
        <begin position="526"/>
        <end position="651"/>
    </location>
</feature>
<feature type="compositionally biased region" description="Low complexity" evidence="12">
    <location>
        <begin position="788"/>
        <end position="803"/>
    </location>
</feature>
<evidence type="ECO:0000256" key="11">
    <source>
        <dbReference type="SAM" id="Coils"/>
    </source>
</evidence>
<organism evidence="16 17">
    <name type="scientific">Triangularia setosa</name>
    <dbReference type="NCBI Taxonomy" id="2587417"/>
    <lineage>
        <taxon>Eukaryota</taxon>
        <taxon>Fungi</taxon>
        <taxon>Dikarya</taxon>
        <taxon>Ascomycota</taxon>
        <taxon>Pezizomycotina</taxon>
        <taxon>Sordariomycetes</taxon>
        <taxon>Sordariomycetidae</taxon>
        <taxon>Sordariales</taxon>
        <taxon>Podosporaceae</taxon>
        <taxon>Triangularia</taxon>
    </lineage>
</organism>
<feature type="domain" description="EF-hand" evidence="15">
    <location>
        <begin position="331"/>
        <end position="366"/>
    </location>
</feature>
<evidence type="ECO:0000256" key="8">
    <source>
        <dbReference type="ARBA" id="ARBA00023203"/>
    </source>
</evidence>
<dbReference type="GO" id="GO:0016197">
    <property type="term" value="P:endosomal transport"/>
    <property type="evidence" value="ECO:0007669"/>
    <property type="project" value="TreeGrafter"/>
</dbReference>
<feature type="compositionally biased region" description="Acidic residues" evidence="12">
    <location>
        <begin position="1086"/>
        <end position="1095"/>
    </location>
</feature>
<keyword evidence="5" id="KW-0254">Endocytosis</keyword>
<dbReference type="PROSITE" id="PS50031">
    <property type="entry name" value="EH"/>
    <property type="match status" value="3"/>
</dbReference>
<feature type="compositionally biased region" description="Polar residues" evidence="12">
    <location>
        <begin position="1002"/>
        <end position="1012"/>
    </location>
</feature>
<keyword evidence="17" id="KW-1185">Reference proteome</keyword>
<evidence type="ECO:0000256" key="9">
    <source>
        <dbReference type="ARBA" id="ARBA00023212"/>
    </source>
</evidence>
<feature type="domain" description="UBA" evidence="13">
    <location>
        <begin position="1224"/>
        <end position="1264"/>
    </location>
</feature>
<dbReference type="PROSITE" id="PS50030">
    <property type="entry name" value="UBA"/>
    <property type="match status" value="1"/>
</dbReference>
<dbReference type="InterPro" id="IPR015940">
    <property type="entry name" value="UBA"/>
</dbReference>
<accession>A0AAN6WDX5</accession>
<dbReference type="GO" id="GO:0006897">
    <property type="term" value="P:endocytosis"/>
    <property type="evidence" value="ECO:0007669"/>
    <property type="project" value="UniProtKB-KW"/>
</dbReference>
<evidence type="ECO:0000256" key="7">
    <source>
        <dbReference type="ARBA" id="ARBA00023054"/>
    </source>
</evidence>
<evidence type="ECO:0008006" key="18">
    <source>
        <dbReference type="Google" id="ProtNLM"/>
    </source>
</evidence>
<dbReference type="GO" id="GO:0005886">
    <property type="term" value="C:plasma membrane"/>
    <property type="evidence" value="ECO:0007669"/>
    <property type="project" value="UniProtKB-SubCell"/>
</dbReference>